<sequence>MTYTITDSDSTANNNTSNDKYNIANNVNDDDSSPDSQYFVTFKCNNYGKMILNHMIDYEDLFMMDEQNYITNHATDSKCEESAKSTYKQSKKSRVGGQRKNISKGTNKEKNVKLNKILIFLKLPEFNPMENVNELHK</sequence>
<comment type="caution">
    <text evidence="1">The sequence shown here is derived from an EMBL/GenBank/DDBJ whole genome shotgun (WGS) entry which is preliminary data.</text>
</comment>
<organism evidence="1 2">
    <name type="scientific">Cetraspora pellucida</name>
    <dbReference type="NCBI Taxonomy" id="1433469"/>
    <lineage>
        <taxon>Eukaryota</taxon>
        <taxon>Fungi</taxon>
        <taxon>Fungi incertae sedis</taxon>
        <taxon>Mucoromycota</taxon>
        <taxon>Glomeromycotina</taxon>
        <taxon>Glomeromycetes</taxon>
        <taxon>Diversisporales</taxon>
        <taxon>Gigasporaceae</taxon>
        <taxon>Cetraspora</taxon>
    </lineage>
</organism>
<name>A0ACA9N890_9GLOM</name>
<dbReference type="Proteomes" id="UP000789366">
    <property type="component" value="Unassembled WGS sequence"/>
</dbReference>
<proteinExistence type="predicted"/>
<feature type="non-terminal residue" evidence="1">
    <location>
        <position position="137"/>
    </location>
</feature>
<protein>
    <submittedName>
        <fullName evidence="1">12846_t:CDS:1</fullName>
    </submittedName>
</protein>
<evidence type="ECO:0000313" key="2">
    <source>
        <dbReference type="Proteomes" id="UP000789366"/>
    </source>
</evidence>
<reference evidence="1" key="1">
    <citation type="submission" date="2021-06" db="EMBL/GenBank/DDBJ databases">
        <authorList>
            <person name="Kallberg Y."/>
            <person name="Tangrot J."/>
            <person name="Rosling A."/>
        </authorList>
    </citation>
    <scope>NUCLEOTIDE SEQUENCE</scope>
    <source>
        <strain evidence="1">28 12/20/2015</strain>
    </source>
</reference>
<evidence type="ECO:0000313" key="1">
    <source>
        <dbReference type="EMBL" id="CAG8641157.1"/>
    </source>
</evidence>
<gene>
    <name evidence="1" type="ORF">SPELUC_LOCUS8575</name>
</gene>
<accession>A0ACA9N890</accession>
<keyword evidence="2" id="KW-1185">Reference proteome</keyword>
<dbReference type="EMBL" id="CAJVPW010013038">
    <property type="protein sequence ID" value="CAG8641157.1"/>
    <property type="molecule type" value="Genomic_DNA"/>
</dbReference>